<reference evidence="4" key="1">
    <citation type="submission" date="2021-06" db="EMBL/GenBank/DDBJ databases">
        <authorList>
            <person name="Kallberg Y."/>
            <person name="Tangrot J."/>
            <person name="Rosling A."/>
        </authorList>
    </citation>
    <scope>NUCLEOTIDE SEQUENCE</scope>
    <source>
        <strain evidence="4">FL130A</strain>
    </source>
</reference>
<evidence type="ECO:0000313" key="5">
    <source>
        <dbReference type="Proteomes" id="UP000789508"/>
    </source>
</evidence>
<keyword evidence="1" id="KW-0175">Coiled coil</keyword>
<keyword evidence="3" id="KW-0812">Transmembrane</keyword>
<evidence type="ECO:0000256" key="2">
    <source>
        <dbReference type="SAM" id="MobiDB-lite"/>
    </source>
</evidence>
<evidence type="ECO:0000256" key="3">
    <source>
        <dbReference type="SAM" id="Phobius"/>
    </source>
</evidence>
<dbReference type="EMBL" id="CAJVPS010006559">
    <property type="protein sequence ID" value="CAG8626674.1"/>
    <property type="molecule type" value="Genomic_DNA"/>
</dbReference>
<comment type="caution">
    <text evidence="4">The sequence shown here is derived from an EMBL/GenBank/DDBJ whole genome shotgun (WGS) entry which is preliminary data.</text>
</comment>
<organism evidence="4 5">
    <name type="scientific">Ambispora leptoticha</name>
    <dbReference type="NCBI Taxonomy" id="144679"/>
    <lineage>
        <taxon>Eukaryota</taxon>
        <taxon>Fungi</taxon>
        <taxon>Fungi incertae sedis</taxon>
        <taxon>Mucoromycota</taxon>
        <taxon>Glomeromycotina</taxon>
        <taxon>Glomeromycetes</taxon>
        <taxon>Archaeosporales</taxon>
        <taxon>Ambisporaceae</taxon>
        <taxon>Ambispora</taxon>
    </lineage>
</organism>
<proteinExistence type="predicted"/>
<protein>
    <submittedName>
        <fullName evidence="4">8970_t:CDS:1</fullName>
    </submittedName>
</protein>
<keyword evidence="5" id="KW-1185">Reference proteome</keyword>
<keyword evidence="3" id="KW-0472">Membrane</keyword>
<dbReference type="Proteomes" id="UP000789508">
    <property type="component" value="Unassembled WGS sequence"/>
</dbReference>
<feature type="coiled-coil region" evidence="1">
    <location>
        <begin position="317"/>
        <end position="351"/>
    </location>
</feature>
<gene>
    <name evidence="4" type="ORF">ALEPTO_LOCUS9191</name>
</gene>
<feature type="transmembrane region" description="Helical" evidence="3">
    <location>
        <begin position="160"/>
        <end position="178"/>
    </location>
</feature>
<feature type="transmembrane region" description="Helical" evidence="3">
    <location>
        <begin position="297"/>
        <end position="317"/>
    </location>
</feature>
<accession>A0A9N9GU58</accession>
<dbReference type="OrthoDB" id="2444359at2759"/>
<keyword evidence="3" id="KW-1133">Transmembrane helix</keyword>
<feature type="compositionally biased region" description="Gly residues" evidence="2">
    <location>
        <begin position="384"/>
        <end position="396"/>
    </location>
</feature>
<dbReference type="AlphaFoldDB" id="A0A9N9GU58"/>
<name>A0A9N9GU58_9GLOM</name>
<feature type="transmembrane region" description="Helical" evidence="3">
    <location>
        <begin position="265"/>
        <end position="285"/>
    </location>
</feature>
<evidence type="ECO:0000313" key="4">
    <source>
        <dbReference type="EMBL" id="CAG8626674.1"/>
    </source>
</evidence>
<sequence length="425" mass="47583">MEPEEKKKLKFLDKELRLLTDVIIQYEHHLVYVREGEFLKDAGLTCFALMTLMKELPTQELVQVPNSGAVTLSIGKLNNIIKCLAKNTGERSQQLFDSLKSLLRMDAGCQIQLPNGKVLSIFGPTKDYKCPETWLQSVVRQANALVRYTQSDLGFKSSHILAIALLIFMVSWSIADMWEVKDECRNMQDLTETDKREYLEFLNNMDAILTEICNELNSGCHARLDGLFRTLIDETTKLISKIDISQRKIEENIEKLKKKESNRALFRDALFGVSGFAFFFTWNYWKTMSVAQRAASVLGSGAVAGGAVTMMISVYTLTQALNKQAEVLKNLKELNTQLSKIQDYLENLEYEPADHVVILIQFEDPAYCNYWENCTGYSETGGGGGGGGGDGGGNRGGENKANVGPYGNAHGIDYGRFTRNSNVIQ</sequence>
<evidence type="ECO:0000256" key="1">
    <source>
        <dbReference type="SAM" id="Coils"/>
    </source>
</evidence>
<feature type="region of interest" description="Disordered" evidence="2">
    <location>
        <begin position="384"/>
        <end position="405"/>
    </location>
</feature>